<evidence type="ECO:0000313" key="7">
    <source>
        <dbReference type="Proteomes" id="UP000515514"/>
    </source>
</evidence>
<feature type="domain" description="Outer membrane protein beta-barrel" evidence="5">
    <location>
        <begin position="377"/>
        <end position="779"/>
    </location>
</feature>
<keyword evidence="4" id="KW-0732">Signal</keyword>
<dbReference type="SUPFAM" id="SSF49464">
    <property type="entry name" value="Carboxypeptidase regulatory domain-like"/>
    <property type="match status" value="1"/>
</dbReference>
<gene>
    <name evidence="6" type="ORF">ALE3EI_0949</name>
</gene>
<dbReference type="Proteomes" id="UP000515514">
    <property type="component" value="Chromosome"/>
</dbReference>
<dbReference type="EMBL" id="CP052909">
    <property type="protein sequence ID" value="QNJ97524.1"/>
    <property type="molecule type" value="Genomic_DNA"/>
</dbReference>
<dbReference type="Gene3D" id="2.40.170.20">
    <property type="entry name" value="TonB-dependent receptor, beta-barrel domain"/>
    <property type="match status" value="1"/>
</dbReference>
<dbReference type="SUPFAM" id="SSF56935">
    <property type="entry name" value="Porins"/>
    <property type="match status" value="1"/>
</dbReference>
<accession>A0A7G8PT58</accession>
<dbReference type="InterPro" id="IPR041700">
    <property type="entry name" value="OMP_b-brl_3"/>
</dbReference>
<dbReference type="AlphaFoldDB" id="A0A7G8PT58"/>
<comment type="subcellular location">
    <subcellularLocation>
        <location evidence="1">Cell outer membrane</location>
    </subcellularLocation>
</comment>
<keyword evidence="3" id="KW-0998">Cell outer membrane</keyword>
<evidence type="ECO:0000259" key="5">
    <source>
        <dbReference type="Pfam" id="PF14905"/>
    </source>
</evidence>
<evidence type="ECO:0000313" key="6">
    <source>
        <dbReference type="EMBL" id="QNJ97524.1"/>
    </source>
</evidence>
<dbReference type="GO" id="GO:0009279">
    <property type="term" value="C:cell outer membrane"/>
    <property type="evidence" value="ECO:0007669"/>
    <property type="project" value="UniProtKB-SubCell"/>
</dbReference>
<reference evidence="6 7" key="1">
    <citation type="submission" date="2020-04" db="EMBL/GenBank/DDBJ databases">
        <title>Genome sequence of Altibacter aquimarinus strain ALE3EI.</title>
        <authorList>
            <person name="Oh H.-M."/>
            <person name="Jang D."/>
        </authorList>
    </citation>
    <scope>NUCLEOTIDE SEQUENCE [LARGE SCALE GENOMIC DNA]</scope>
    <source>
        <strain evidence="6 7">ALE3EI</strain>
    </source>
</reference>
<keyword evidence="2" id="KW-0472">Membrane</keyword>
<evidence type="ECO:0000256" key="4">
    <source>
        <dbReference type="SAM" id="SignalP"/>
    </source>
</evidence>
<evidence type="ECO:0000256" key="2">
    <source>
        <dbReference type="ARBA" id="ARBA00023136"/>
    </source>
</evidence>
<dbReference type="KEGG" id="alti:ALE3EI_0949"/>
<organism evidence="6 7">
    <name type="scientific">Constantimarinum furrinae</name>
    <dbReference type="NCBI Taxonomy" id="2562285"/>
    <lineage>
        <taxon>Bacteria</taxon>
        <taxon>Pseudomonadati</taxon>
        <taxon>Bacteroidota</taxon>
        <taxon>Flavobacteriia</taxon>
        <taxon>Flavobacteriales</taxon>
        <taxon>Flavobacteriaceae</taxon>
        <taxon>Altibacter/Constantimarinum group</taxon>
        <taxon>Constantimarinum</taxon>
    </lineage>
</organism>
<dbReference type="InterPro" id="IPR036942">
    <property type="entry name" value="Beta-barrel_TonB_sf"/>
</dbReference>
<proteinExistence type="predicted"/>
<feature type="signal peptide" evidence="4">
    <location>
        <begin position="1"/>
        <end position="19"/>
    </location>
</feature>
<evidence type="ECO:0000256" key="1">
    <source>
        <dbReference type="ARBA" id="ARBA00004442"/>
    </source>
</evidence>
<dbReference type="PANTHER" id="PTHR40980:SF3">
    <property type="entry name" value="TONB-DEPENDENT RECEPTOR-LIKE BETA-BARREL DOMAIN-CONTAINING PROTEIN"/>
    <property type="match status" value="1"/>
</dbReference>
<keyword evidence="7" id="KW-1185">Reference proteome</keyword>
<feature type="chain" id="PRO_5028849287" description="Outer membrane protein beta-barrel domain-containing protein" evidence="4">
    <location>
        <begin position="20"/>
        <end position="804"/>
    </location>
</feature>
<name>A0A7G8PT58_9FLAO</name>
<protein>
    <recommendedName>
        <fullName evidence="5">Outer membrane protein beta-barrel domain-containing protein</fullName>
    </recommendedName>
</protein>
<dbReference type="Gene3D" id="2.60.40.1120">
    <property type="entry name" value="Carboxypeptidase-like, regulatory domain"/>
    <property type="match status" value="1"/>
</dbReference>
<evidence type="ECO:0000256" key="3">
    <source>
        <dbReference type="ARBA" id="ARBA00023237"/>
    </source>
</evidence>
<dbReference type="InterPro" id="IPR008969">
    <property type="entry name" value="CarboxyPept-like_regulatory"/>
</dbReference>
<sequence length="804" mass="90919">MLKNSHIFVLLFLSGVLAAQNSELTGRVVDSEKNPLAYASVVLYEEGSEVSLFGASTNEEGVFVIEEVPPKTYRITFSYIGFKTREETFTVGENSVIGTIILEEEAETLEETIITNRAPTLIKEPGKLIFNVENTSLSTGNTLNLLSKTPGVLLIQGSISIKNTAPTVYINNKRVYLSSTEILSLLSNTDASNIKSVEVITNPSAQYDADAGTVLNLVTSRPISVGYKGSVNGTYEQAVYPKYSYGTAHFYKNNWVSLYASYAINSRKEFKDQRDFIRYFNPDGSVKSIWNSDFDRTTTANAHQGNVIADFTLNEKNTLSFSSNILVAPNKEFNNNVFATIRNAQQQIDSTFITRSYLNNDKSNLSFNLAHKLIIGEQGATVKTAVNYIRYNDDQFQDVNTTYFSPNGEVLRNNSFFTQAIQESDIITGQIDLASPFMSGDLNTGLKYSNIDTQSGLDFFDTNSLITTLDLTLSDDFMYEESIYAGYISFSREWEQWALEAGLRGEYTDVAGNSRSLGVVNTQEYFELFPSASVHYTINENNSMGLSYARHITRPRYQSLNPFKYFLNENNFNAGNPNLVPAIDNKITLDYNYKNTWFVELYYHRTEETLSLLNFQDNTNSIIRSIDANLIGDFQYSLDLIYASSVASWWYLSIYTSSFYFENEFFSVESVPLTYTNSTYGFYGQLYSGITLSEKASLSSDITAVYLSNFIYGSYTYGDQFNLSVSFQKTFWDNRASLTLGVDDIFNTYNVPVTSKYYNQDNSYFAMPESRLFRLGFKYTFGNAILRDNKRSTKTTEEVRLEKN</sequence>
<dbReference type="Pfam" id="PF14905">
    <property type="entry name" value="OMP_b-brl_3"/>
    <property type="match status" value="1"/>
</dbReference>
<dbReference type="Pfam" id="PF13715">
    <property type="entry name" value="CarbopepD_reg_2"/>
    <property type="match status" value="1"/>
</dbReference>
<dbReference type="PANTHER" id="PTHR40980">
    <property type="entry name" value="PLUG DOMAIN-CONTAINING PROTEIN"/>
    <property type="match status" value="1"/>
</dbReference>